<accession>A0ABR7XW56</accession>
<comment type="caution">
    <text evidence="7">The sequence shown here is derived from an EMBL/GenBank/DDBJ whole genome shotgun (WGS) entry which is preliminary data.</text>
</comment>
<dbReference type="RefSeq" id="WP_190315074.1">
    <property type="nucleotide sequence ID" value="NZ_JACNYL010000004.1"/>
</dbReference>
<keyword evidence="3 4" id="KW-0413">Isomerase</keyword>
<evidence type="ECO:0000259" key="6">
    <source>
        <dbReference type="PROSITE" id="PS50059"/>
    </source>
</evidence>
<gene>
    <name evidence="7" type="ORF">H8B21_17050</name>
</gene>
<evidence type="ECO:0000256" key="2">
    <source>
        <dbReference type="ARBA" id="ARBA00023110"/>
    </source>
</evidence>
<comment type="catalytic activity">
    <reaction evidence="1 3 4">
        <text>[protein]-peptidylproline (omega=180) = [protein]-peptidylproline (omega=0)</text>
        <dbReference type="Rhea" id="RHEA:16237"/>
        <dbReference type="Rhea" id="RHEA-COMP:10747"/>
        <dbReference type="Rhea" id="RHEA-COMP:10748"/>
        <dbReference type="ChEBI" id="CHEBI:83833"/>
        <dbReference type="ChEBI" id="CHEBI:83834"/>
        <dbReference type="EC" id="5.2.1.8"/>
    </reaction>
</comment>
<organism evidence="7 8">
    <name type="scientific">Sphingobacterium chuzhouense</name>
    <dbReference type="NCBI Taxonomy" id="1742264"/>
    <lineage>
        <taxon>Bacteria</taxon>
        <taxon>Pseudomonadati</taxon>
        <taxon>Bacteroidota</taxon>
        <taxon>Sphingobacteriia</taxon>
        <taxon>Sphingobacteriales</taxon>
        <taxon>Sphingobacteriaceae</taxon>
        <taxon>Sphingobacterium</taxon>
    </lineage>
</organism>
<dbReference type="InterPro" id="IPR046357">
    <property type="entry name" value="PPIase_dom_sf"/>
</dbReference>
<evidence type="ECO:0000256" key="4">
    <source>
        <dbReference type="RuleBase" id="RU003915"/>
    </source>
</evidence>
<sequence length="221" mass="24979">MNNLSNFFFLFVLATITITSCSKADDNNNDDWAEEQRRINRARIEALLKEQASELKTFAETNFGEDAQFDDSTGIWFKVHEPGEEGSYTRWLVPGSMGGLALSRPTVDVKYVGKLMRNGEIFDQTSEDDPKDNTRSFQLGGVIPAWDLAFYPKEVRLNGNDYQIGGLTEKGLQKGAIIEFVAPSPYCYDNKEQKDKDGEVTIPSDSPLHFYVEVVDIRDKK</sequence>
<proteinExistence type="inferred from homology"/>
<name>A0ABR7XW56_9SPHI</name>
<feature type="signal peptide" evidence="5">
    <location>
        <begin position="1"/>
        <end position="24"/>
    </location>
</feature>
<dbReference type="PROSITE" id="PS50059">
    <property type="entry name" value="FKBP_PPIASE"/>
    <property type="match status" value="1"/>
</dbReference>
<comment type="similarity">
    <text evidence="4">Belongs to the FKBP-type PPIase family.</text>
</comment>
<dbReference type="InterPro" id="IPR001179">
    <property type="entry name" value="PPIase_FKBP_dom"/>
</dbReference>
<evidence type="ECO:0000256" key="5">
    <source>
        <dbReference type="SAM" id="SignalP"/>
    </source>
</evidence>
<evidence type="ECO:0000256" key="1">
    <source>
        <dbReference type="ARBA" id="ARBA00000971"/>
    </source>
</evidence>
<keyword evidence="5" id="KW-0732">Signal</keyword>
<dbReference type="EMBL" id="JACNYL010000004">
    <property type="protein sequence ID" value="MBD1423276.1"/>
    <property type="molecule type" value="Genomic_DNA"/>
</dbReference>
<feature type="chain" id="PRO_5047249069" description="Peptidyl-prolyl cis-trans isomerase" evidence="5">
    <location>
        <begin position="25"/>
        <end position="221"/>
    </location>
</feature>
<dbReference type="SUPFAM" id="SSF54534">
    <property type="entry name" value="FKBP-like"/>
    <property type="match status" value="1"/>
</dbReference>
<keyword evidence="8" id="KW-1185">Reference proteome</keyword>
<evidence type="ECO:0000256" key="3">
    <source>
        <dbReference type="PROSITE-ProRule" id="PRU00277"/>
    </source>
</evidence>
<dbReference type="GO" id="GO:0016853">
    <property type="term" value="F:isomerase activity"/>
    <property type="evidence" value="ECO:0007669"/>
    <property type="project" value="UniProtKB-KW"/>
</dbReference>
<evidence type="ECO:0000313" key="7">
    <source>
        <dbReference type="EMBL" id="MBD1423276.1"/>
    </source>
</evidence>
<dbReference type="EC" id="5.2.1.8" evidence="4"/>
<keyword evidence="2 3" id="KW-0697">Rotamase</keyword>
<evidence type="ECO:0000313" key="8">
    <source>
        <dbReference type="Proteomes" id="UP000651112"/>
    </source>
</evidence>
<dbReference type="Proteomes" id="UP000651112">
    <property type="component" value="Unassembled WGS sequence"/>
</dbReference>
<dbReference type="Gene3D" id="3.10.50.40">
    <property type="match status" value="1"/>
</dbReference>
<reference evidence="7 8" key="1">
    <citation type="submission" date="2020-08" db="EMBL/GenBank/DDBJ databases">
        <title>Sphingobacterium sp. DN00404 isolated from aquaculture water.</title>
        <authorList>
            <person name="Zhang M."/>
        </authorList>
    </citation>
    <scope>NUCLEOTIDE SEQUENCE [LARGE SCALE GENOMIC DNA]</scope>
    <source>
        <strain evidence="7 8">KCTC 42746</strain>
    </source>
</reference>
<protein>
    <recommendedName>
        <fullName evidence="4">Peptidyl-prolyl cis-trans isomerase</fullName>
        <ecNumber evidence="4">5.2.1.8</ecNumber>
    </recommendedName>
</protein>
<dbReference type="Pfam" id="PF00254">
    <property type="entry name" value="FKBP_C"/>
    <property type="match status" value="1"/>
</dbReference>
<feature type="domain" description="PPIase FKBP-type" evidence="6">
    <location>
        <begin position="104"/>
        <end position="218"/>
    </location>
</feature>